<proteinExistence type="predicted"/>
<dbReference type="SUPFAM" id="SSF48371">
    <property type="entry name" value="ARM repeat"/>
    <property type="match status" value="1"/>
</dbReference>
<gene>
    <name evidence="1" type="ORF">SIL20_17225</name>
</gene>
<dbReference type="Gene3D" id="1.25.10.10">
    <property type="entry name" value="Leucine-rich Repeat Variant"/>
    <property type="match status" value="1"/>
</dbReference>
<accession>A0AAJ2S8N0</accession>
<dbReference type="AlphaFoldDB" id="A0AAJ2S8N0"/>
<dbReference type="RefSeq" id="WP_319629720.1">
    <property type="nucleotide sequence ID" value="NZ_JAWXRB010000018.1"/>
</dbReference>
<evidence type="ECO:0000313" key="1">
    <source>
        <dbReference type="EMBL" id="MDX6033245.1"/>
    </source>
</evidence>
<dbReference type="InterPro" id="IPR016024">
    <property type="entry name" value="ARM-type_fold"/>
</dbReference>
<name>A0AAJ2S8N0_9ENTR</name>
<evidence type="ECO:0000313" key="2">
    <source>
        <dbReference type="Proteomes" id="UP001282336"/>
    </source>
</evidence>
<dbReference type="Proteomes" id="UP001282336">
    <property type="component" value="Unassembled WGS sequence"/>
</dbReference>
<reference evidence="1" key="1">
    <citation type="submission" date="2023-11" db="EMBL/GenBank/DDBJ databases">
        <title>Scandinavium wanjuensis sp. nov., isolated from lettuce South Korea.</title>
        <authorList>
            <person name="Park J."/>
            <person name="Park S."/>
            <person name="Oh K.K."/>
            <person name="Cho G.S."/>
            <person name="Franz C.M.A.P."/>
        </authorList>
    </citation>
    <scope>NUCLEOTIDE SEQUENCE</scope>
    <source>
        <strain evidence="1">V105_12</strain>
    </source>
</reference>
<dbReference type="EMBL" id="JAWXRC010000042">
    <property type="protein sequence ID" value="MDX6033245.1"/>
    <property type="molecule type" value="Genomic_DNA"/>
</dbReference>
<organism evidence="1 2">
    <name type="scientific">Scandinavium lactucae</name>
    <dbReference type="NCBI Taxonomy" id="3095028"/>
    <lineage>
        <taxon>Bacteria</taxon>
        <taxon>Pseudomonadati</taxon>
        <taxon>Pseudomonadota</taxon>
        <taxon>Gammaproteobacteria</taxon>
        <taxon>Enterobacterales</taxon>
        <taxon>Enterobacteriaceae</taxon>
        <taxon>Scandinavium</taxon>
    </lineage>
</organism>
<protein>
    <submittedName>
        <fullName evidence="1">Uncharacterized protein</fullName>
    </submittedName>
</protein>
<sequence>MNNINSVEEFLELINSDDPANRMRSGTESASLSVWLNIIEKYPEFKVWVARNRTVPKEVIGILCVDPDPIVRHAISIKYPLDIEVYSKLAEDKDESIRSSLAYNRGFPIFLLKKMAENDPSDFVKKNASEMYKKRTHKK</sequence>
<dbReference type="InterPro" id="IPR011989">
    <property type="entry name" value="ARM-like"/>
</dbReference>
<comment type="caution">
    <text evidence="1">The sequence shown here is derived from an EMBL/GenBank/DDBJ whole genome shotgun (WGS) entry which is preliminary data.</text>
</comment>